<dbReference type="RefSeq" id="WP_144201030.1">
    <property type="nucleotide sequence ID" value="NZ_CAJPVH010000002.1"/>
</dbReference>
<comment type="catalytic activity">
    <reaction evidence="3">
        <text>D-glucose + ATP = D-glucose 6-phosphate + ADP + H(+)</text>
        <dbReference type="Rhea" id="RHEA:17825"/>
        <dbReference type="ChEBI" id="CHEBI:4167"/>
        <dbReference type="ChEBI" id="CHEBI:15378"/>
        <dbReference type="ChEBI" id="CHEBI:30616"/>
        <dbReference type="ChEBI" id="CHEBI:61548"/>
        <dbReference type="ChEBI" id="CHEBI:456216"/>
        <dbReference type="EC" id="2.7.1.2"/>
    </reaction>
</comment>
<dbReference type="EMBL" id="CP097331">
    <property type="protein sequence ID" value="URF07075.1"/>
    <property type="molecule type" value="Genomic_DNA"/>
</dbReference>
<dbReference type="GO" id="GO:0005536">
    <property type="term" value="F:D-glucose binding"/>
    <property type="evidence" value="ECO:0007669"/>
    <property type="project" value="InterPro"/>
</dbReference>
<gene>
    <name evidence="3" type="primary">glk</name>
    <name evidence="5" type="ORF">FGG12_22115</name>
    <name evidence="6" type="ORF">M5D45_28910</name>
</gene>
<accession>A0AAE9I8H0</accession>
<evidence type="ECO:0000256" key="2">
    <source>
        <dbReference type="ARBA" id="ARBA00022777"/>
    </source>
</evidence>
<dbReference type="InterPro" id="IPR003836">
    <property type="entry name" value="Glucokinase"/>
</dbReference>
<dbReference type="GO" id="GO:0004340">
    <property type="term" value="F:glucokinase activity"/>
    <property type="evidence" value="ECO:0007669"/>
    <property type="project" value="UniProtKB-UniRule"/>
</dbReference>
<proteinExistence type="inferred from homology"/>
<dbReference type="GO" id="GO:0005829">
    <property type="term" value="C:cytosol"/>
    <property type="evidence" value="ECO:0007669"/>
    <property type="project" value="TreeGrafter"/>
</dbReference>
<dbReference type="Proteomes" id="UP001056132">
    <property type="component" value="Chromosome 2"/>
</dbReference>
<reference evidence="6" key="3">
    <citation type="submission" date="2022-05" db="EMBL/GenBank/DDBJ databases">
        <authorList>
            <person name="Kunte H.-J."/>
        </authorList>
    </citation>
    <scope>NUCLEOTIDE SEQUENCE</scope>
    <source>
        <strain evidence="6">G5</strain>
    </source>
</reference>
<dbReference type="NCBIfam" id="NF001416">
    <property type="entry name" value="PRK00292.1-3"/>
    <property type="match status" value="1"/>
</dbReference>
<keyword evidence="3" id="KW-0067">ATP-binding</keyword>
<dbReference type="InterPro" id="IPR050201">
    <property type="entry name" value="Bacterial_glucokinase"/>
</dbReference>
<keyword evidence="3" id="KW-0324">Glycolysis</keyword>
<dbReference type="PANTHER" id="PTHR47690">
    <property type="entry name" value="GLUCOKINASE"/>
    <property type="match status" value="1"/>
</dbReference>
<dbReference type="Pfam" id="PF02685">
    <property type="entry name" value="Glucokinase"/>
    <property type="match status" value="1"/>
</dbReference>
<evidence type="ECO:0000313" key="7">
    <source>
        <dbReference type="Proteomes" id="UP000318943"/>
    </source>
</evidence>
<dbReference type="SUPFAM" id="SSF53067">
    <property type="entry name" value="Actin-like ATPase domain"/>
    <property type="match status" value="1"/>
</dbReference>
<organism evidence="6 8">
    <name type="scientific">Cupriavidus campinensis</name>
    <dbReference type="NCBI Taxonomy" id="151783"/>
    <lineage>
        <taxon>Bacteria</taxon>
        <taxon>Pseudomonadati</taxon>
        <taxon>Pseudomonadota</taxon>
        <taxon>Betaproteobacteria</taxon>
        <taxon>Burkholderiales</taxon>
        <taxon>Burkholderiaceae</taxon>
        <taxon>Cupriavidus</taxon>
    </lineage>
</organism>
<evidence type="ECO:0000313" key="5">
    <source>
        <dbReference type="EMBL" id="TSP10480.1"/>
    </source>
</evidence>
<evidence type="ECO:0000256" key="4">
    <source>
        <dbReference type="RuleBase" id="RU004046"/>
    </source>
</evidence>
<dbReference type="AlphaFoldDB" id="A0AAE9I8H0"/>
<name>A0AAE9I8H0_9BURK</name>
<protein>
    <recommendedName>
        <fullName evidence="3">Glucokinase</fullName>
        <ecNumber evidence="3">2.7.1.2</ecNumber>
    </recommendedName>
    <alternativeName>
        <fullName evidence="3">Glucose kinase</fullName>
    </alternativeName>
</protein>
<dbReference type="EC" id="2.7.1.2" evidence="3"/>
<comment type="similarity">
    <text evidence="3 4">Belongs to the bacterial glucokinase family.</text>
</comment>
<feature type="binding site" evidence="3">
    <location>
        <begin position="16"/>
        <end position="21"/>
    </location>
    <ligand>
        <name>ATP</name>
        <dbReference type="ChEBI" id="CHEBI:30616"/>
    </ligand>
</feature>
<keyword evidence="7" id="KW-1185">Reference proteome</keyword>
<dbReference type="Proteomes" id="UP000318943">
    <property type="component" value="Unassembled WGS sequence"/>
</dbReference>
<dbReference type="HAMAP" id="MF_00524">
    <property type="entry name" value="Glucokinase"/>
    <property type="match status" value="1"/>
</dbReference>
<keyword evidence="1 3" id="KW-0808">Transferase</keyword>
<evidence type="ECO:0000313" key="8">
    <source>
        <dbReference type="Proteomes" id="UP001056132"/>
    </source>
</evidence>
<dbReference type="CDD" id="cd24008">
    <property type="entry name" value="ASKHA_NBD_GLK"/>
    <property type="match status" value="1"/>
</dbReference>
<dbReference type="KEGG" id="ccam:M5D45_28910"/>
<evidence type="ECO:0000256" key="1">
    <source>
        <dbReference type="ARBA" id="ARBA00022679"/>
    </source>
</evidence>
<keyword evidence="3" id="KW-0963">Cytoplasm</keyword>
<keyword evidence="3" id="KW-0547">Nucleotide-binding</keyword>
<evidence type="ECO:0000256" key="3">
    <source>
        <dbReference type="HAMAP-Rule" id="MF_00524"/>
    </source>
</evidence>
<dbReference type="EMBL" id="VCIZ01000015">
    <property type="protein sequence ID" value="TSP10480.1"/>
    <property type="molecule type" value="Genomic_DNA"/>
</dbReference>
<dbReference type="Gene3D" id="3.30.420.40">
    <property type="match status" value="1"/>
</dbReference>
<dbReference type="Gene3D" id="3.40.367.20">
    <property type="match status" value="1"/>
</dbReference>
<dbReference type="NCBIfam" id="TIGR00749">
    <property type="entry name" value="glk"/>
    <property type="match status" value="1"/>
</dbReference>
<reference evidence="5 7" key="1">
    <citation type="submission" date="2019-05" db="EMBL/GenBank/DDBJ databases">
        <title>Whole genome sequence analysis of Cupriavidus campinensis S14E4C strain.</title>
        <authorList>
            <person name="Abbaszade G."/>
            <person name="Szabo A."/>
            <person name="Toumi M."/>
            <person name="Toth E."/>
        </authorList>
    </citation>
    <scope>NUCLEOTIDE SEQUENCE [LARGE SCALE GENOMIC DNA]</scope>
    <source>
        <strain evidence="5 7">S14E4C</strain>
    </source>
</reference>
<evidence type="ECO:0000313" key="6">
    <source>
        <dbReference type="EMBL" id="URF07075.1"/>
    </source>
</evidence>
<dbReference type="GO" id="GO:0005524">
    <property type="term" value="F:ATP binding"/>
    <property type="evidence" value="ECO:0007669"/>
    <property type="project" value="UniProtKB-UniRule"/>
</dbReference>
<dbReference type="GO" id="GO:0006096">
    <property type="term" value="P:glycolytic process"/>
    <property type="evidence" value="ECO:0007669"/>
    <property type="project" value="UniProtKB-UniRule"/>
</dbReference>
<sequence length="340" mass="35136">MSPPDAQADSYPRLLADVGGTNVRMALETAPMRIGAVTALKVADFPSLEAAMRQYLRGLHDLPRPRHAAIGLANPVTGDHVKLTNHNWAFSIDATRRALDLDTLVAINDFTALALALPYLPAEDLALVRSGTAVPTAPRALLGPGTGLGVSGLVPAPGGGAVALAGEGGHIEIMPATDDEWIAWRYAHQHLGRVSAERMLSGMGLSQIHAALAAETGTPLAQPLTPAEVTDGAIKTGDPLCQRAFAAFCGLLGSVAGDVALVLGARGGVYLGGGIVPRFVDAFRASPFAARFAAKGRMGAYLADIPVYVITAAYPSLPGLARALADRLEGDMRHGAAAQP</sequence>
<comment type="subcellular location">
    <subcellularLocation>
        <location evidence="3">Cytoplasm</location>
    </subcellularLocation>
</comment>
<reference evidence="6" key="2">
    <citation type="journal article" date="2022" name="Microbiol. Resour. Announc.">
        <title>Genome Sequence of Cupriavidus campinensis Strain G5, a Member of a Bacterial Consortium Capable of Polyethylene Degradation.</title>
        <authorList>
            <person name="Schneider B."/>
            <person name="Pfeiffer F."/>
            <person name="Dyall-Smith M."/>
            <person name="Kunte H.J."/>
        </authorList>
    </citation>
    <scope>NUCLEOTIDE SEQUENCE</scope>
    <source>
        <strain evidence="6">G5</strain>
    </source>
</reference>
<dbReference type="PANTHER" id="PTHR47690:SF1">
    <property type="entry name" value="GLUCOKINASE"/>
    <property type="match status" value="1"/>
</dbReference>
<dbReference type="InterPro" id="IPR043129">
    <property type="entry name" value="ATPase_NBD"/>
</dbReference>
<keyword evidence="2 3" id="KW-0418">Kinase</keyword>